<dbReference type="PANTHER" id="PTHR26374">
    <property type="entry name" value="ZINC FINGER PROTEIN ZAT5"/>
    <property type="match status" value="1"/>
</dbReference>
<evidence type="ECO:0000259" key="11">
    <source>
        <dbReference type="PROSITE" id="PS50157"/>
    </source>
</evidence>
<feature type="domain" description="C2H2-type" evidence="11">
    <location>
        <begin position="83"/>
        <end position="110"/>
    </location>
</feature>
<evidence type="ECO:0000256" key="6">
    <source>
        <dbReference type="ARBA" id="ARBA00023015"/>
    </source>
</evidence>
<dbReference type="PANTHER" id="PTHR26374:SF456">
    <property type="entry name" value="ZINC FINGER PROTEIN ZAT5-LIKE"/>
    <property type="match status" value="1"/>
</dbReference>
<evidence type="ECO:0000256" key="5">
    <source>
        <dbReference type="ARBA" id="ARBA00022833"/>
    </source>
</evidence>
<keyword evidence="2" id="KW-0479">Metal-binding</keyword>
<dbReference type="AlphaFoldDB" id="A0ABD3E744"/>
<evidence type="ECO:0000313" key="12">
    <source>
        <dbReference type="EMBL" id="KAL3649982.1"/>
    </source>
</evidence>
<evidence type="ECO:0000256" key="8">
    <source>
        <dbReference type="ARBA" id="ARBA00023242"/>
    </source>
</evidence>
<evidence type="ECO:0000256" key="7">
    <source>
        <dbReference type="ARBA" id="ARBA00023163"/>
    </source>
</evidence>
<keyword evidence="6" id="KW-0805">Transcription regulation</keyword>
<evidence type="ECO:0000256" key="10">
    <source>
        <dbReference type="SAM" id="MobiDB-lite"/>
    </source>
</evidence>
<dbReference type="PROSITE" id="PS00028">
    <property type="entry name" value="ZINC_FINGER_C2H2_1"/>
    <property type="match status" value="2"/>
</dbReference>
<dbReference type="InterPro" id="IPR013087">
    <property type="entry name" value="Znf_C2H2_type"/>
</dbReference>
<dbReference type="Gene3D" id="3.30.160.60">
    <property type="entry name" value="Classic Zinc Finger"/>
    <property type="match status" value="2"/>
</dbReference>
<dbReference type="Pfam" id="PF13912">
    <property type="entry name" value="zf-C2H2_6"/>
    <property type="match status" value="2"/>
</dbReference>
<evidence type="ECO:0000313" key="13">
    <source>
        <dbReference type="Proteomes" id="UP001632038"/>
    </source>
</evidence>
<keyword evidence="3" id="KW-0677">Repeat</keyword>
<keyword evidence="8" id="KW-0539">Nucleus</keyword>
<proteinExistence type="predicted"/>
<dbReference type="GO" id="GO:0005634">
    <property type="term" value="C:nucleus"/>
    <property type="evidence" value="ECO:0007669"/>
    <property type="project" value="UniProtKB-SubCell"/>
</dbReference>
<feature type="region of interest" description="Disordered" evidence="10">
    <location>
        <begin position="222"/>
        <end position="244"/>
    </location>
</feature>
<dbReference type="GO" id="GO:0008270">
    <property type="term" value="F:zinc ion binding"/>
    <property type="evidence" value="ECO:0007669"/>
    <property type="project" value="UniProtKB-KW"/>
</dbReference>
<dbReference type="Proteomes" id="UP001632038">
    <property type="component" value="Unassembled WGS sequence"/>
</dbReference>
<evidence type="ECO:0000256" key="4">
    <source>
        <dbReference type="ARBA" id="ARBA00022771"/>
    </source>
</evidence>
<comment type="caution">
    <text evidence="12">The sequence shown here is derived from an EMBL/GenBank/DDBJ whole genome shotgun (WGS) entry which is preliminary data.</text>
</comment>
<feature type="region of interest" description="Disordered" evidence="10">
    <location>
        <begin position="99"/>
        <end position="133"/>
    </location>
</feature>
<reference evidence="13" key="1">
    <citation type="journal article" date="2024" name="IScience">
        <title>Strigolactones Initiate the Formation of Haustorium-like Structures in Castilleja.</title>
        <authorList>
            <person name="Buerger M."/>
            <person name="Peterson D."/>
            <person name="Chory J."/>
        </authorList>
    </citation>
    <scope>NUCLEOTIDE SEQUENCE [LARGE SCALE GENOMIC DNA]</scope>
</reference>
<organism evidence="12 13">
    <name type="scientific">Castilleja foliolosa</name>
    <dbReference type="NCBI Taxonomy" id="1961234"/>
    <lineage>
        <taxon>Eukaryota</taxon>
        <taxon>Viridiplantae</taxon>
        <taxon>Streptophyta</taxon>
        <taxon>Embryophyta</taxon>
        <taxon>Tracheophyta</taxon>
        <taxon>Spermatophyta</taxon>
        <taxon>Magnoliopsida</taxon>
        <taxon>eudicotyledons</taxon>
        <taxon>Gunneridae</taxon>
        <taxon>Pentapetalae</taxon>
        <taxon>asterids</taxon>
        <taxon>lamiids</taxon>
        <taxon>Lamiales</taxon>
        <taxon>Orobanchaceae</taxon>
        <taxon>Pedicularideae</taxon>
        <taxon>Castillejinae</taxon>
        <taxon>Castilleja</taxon>
    </lineage>
</organism>
<evidence type="ECO:0000256" key="2">
    <source>
        <dbReference type="ARBA" id="ARBA00022723"/>
    </source>
</evidence>
<dbReference type="PROSITE" id="PS50157">
    <property type="entry name" value="ZINC_FINGER_C2H2_2"/>
    <property type="match status" value="2"/>
</dbReference>
<dbReference type="SUPFAM" id="SSF57667">
    <property type="entry name" value="beta-beta-alpha zinc fingers"/>
    <property type="match status" value="1"/>
</dbReference>
<evidence type="ECO:0000256" key="9">
    <source>
        <dbReference type="PROSITE-ProRule" id="PRU00042"/>
    </source>
</evidence>
<accession>A0ABD3E744</accession>
<dbReference type="SMART" id="SM00355">
    <property type="entry name" value="ZnF_C2H2"/>
    <property type="match status" value="2"/>
</dbReference>
<dbReference type="InterPro" id="IPR036236">
    <property type="entry name" value="Znf_C2H2_sf"/>
</dbReference>
<evidence type="ECO:0000256" key="3">
    <source>
        <dbReference type="ARBA" id="ARBA00022737"/>
    </source>
</evidence>
<feature type="compositionally biased region" description="Polar residues" evidence="10">
    <location>
        <begin position="223"/>
        <end position="238"/>
    </location>
</feature>
<feature type="domain" description="C2H2-type" evidence="11">
    <location>
        <begin position="165"/>
        <end position="187"/>
    </location>
</feature>
<gene>
    <name evidence="12" type="ORF">CASFOL_006385</name>
</gene>
<name>A0ABD3E744_9LAMI</name>
<keyword evidence="4 9" id="KW-0863">Zinc-finger</keyword>
<feature type="region of interest" description="Disordered" evidence="10">
    <location>
        <begin position="181"/>
        <end position="205"/>
    </location>
</feature>
<sequence>MDTEAMEDVAMAAPPLSCLNKGKRTKRQRPLSPIPFSGAAWSDDSTTTEDEDAARCLILLAQGHFSIHEHSKRKTHDQETGTYECKTCNRAFQSFQALGGHRASHKKPRNDKKSAVLSDEEDYPSFRKRRPPSSLQLANISAANAAAAAAAGGGPMKPLPSPRIHECNYCGAEFTSGQALGGHMRRHRAGPNSETKSPRNGLSLDLNLPAPNDENQRFGFAARQQQKSPVLSTSNTPTLVDCHY</sequence>
<keyword evidence="13" id="KW-1185">Reference proteome</keyword>
<protein>
    <recommendedName>
        <fullName evidence="11">C2H2-type domain-containing protein</fullName>
    </recommendedName>
</protein>
<evidence type="ECO:0000256" key="1">
    <source>
        <dbReference type="ARBA" id="ARBA00004123"/>
    </source>
</evidence>
<comment type="subcellular location">
    <subcellularLocation>
        <location evidence="1">Nucleus</location>
    </subcellularLocation>
</comment>
<keyword evidence="7" id="KW-0804">Transcription</keyword>
<dbReference type="EMBL" id="JAVIJP010000007">
    <property type="protein sequence ID" value="KAL3649982.1"/>
    <property type="molecule type" value="Genomic_DNA"/>
</dbReference>
<feature type="region of interest" description="Disordered" evidence="10">
    <location>
        <begin position="20"/>
        <end position="45"/>
    </location>
</feature>
<keyword evidence="5" id="KW-0862">Zinc</keyword>